<comment type="similarity">
    <text evidence="2">Belongs to the AzlC family.</text>
</comment>
<evidence type="ECO:0000256" key="4">
    <source>
        <dbReference type="ARBA" id="ARBA00022475"/>
    </source>
</evidence>
<evidence type="ECO:0000256" key="3">
    <source>
        <dbReference type="ARBA" id="ARBA00022448"/>
    </source>
</evidence>
<accession>A0A1M4U5S2</accession>
<reference evidence="10" key="1">
    <citation type="submission" date="2016-11" db="EMBL/GenBank/DDBJ databases">
        <authorList>
            <person name="Varghese N."/>
            <person name="Submissions S."/>
        </authorList>
    </citation>
    <scope>NUCLEOTIDE SEQUENCE [LARGE SCALE GENOMIC DNA]</scope>
    <source>
        <strain evidence="10">DSM 12395</strain>
    </source>
</reference>
<feature type="transmembrane region" description="Helical" evidence="8">
    <location>
        <begin position="164"/>
        <end position="180"/>
    </location>
</feature>
<keyword evidence="7 8" id="KW-0472">Membrane</keyword>
<evidence type="ECO:0000256" key="1">
    <source>
        <dbReference type="ARBA" id="ARBA00004651"/>
    </source>
</evidence>
<dbReference type="Pfam" id="PF03591">
    <property type="entry name" value="AzlC"/>
    <property type="match status" value="1"/>
</dbReference>
<dbReference type="InterPro" id="IPR011606">
    <property type="entry name" value="Brnchd-chn_aa_trnsp_permease"/>
</dbReference>
<dbReference type="PANTHER" id="PTHR34979:SF1">
    <property type="entry name" value="INNER MEMBRANE PROTEIN YGAZ"/>
    <property type="match status" value="1"/>
</dbReference>
<organism evidence="9 10">
    <name type="scientific">Desulforamulus putei DSM 12395</name>
    <dbReference type="NCBI Taxonomy" id="1121429"/>
    <lineage>
        <taxon>Bacteria</taxon>
        <taxon>Bacillati</taxon>
        <taxon>Bacillota</taxon>
        <taxon>Clostridia</taxon>
        <taxon>Eubacteriales</taxon>
        <taxon>Peptococcaceae</taxon>
        <taxon>Desulforamulus</taxon>
    </lineage>
</organism>
<evidence type="ECO:0000313" key="10">
    <source>
        <dbReference type="Proteomes" id="UP000184148"/>
    </source>
</evidence>
<evidence type="ECO:0000256" key="7">
    <source>
        <dbReference type="ARBA" id="ARBA00023136"/>
    </source>
</evidence>
<dbReference type="EMBL" id="FQUY01000002">
    <property type="protein sequence ID" value="SHE52035.1"/>
    <property type="molecule type" value="Genomic_DNA"/>
</dbReference>
<dbReference type="STRING" id="1121429.SAMN02745133_00591"/>
<dbReference type="GO" id="GO:0005886">
    <property type="term" value="C:plasma membrane"/>
    <property type="evidence" value="ECO:0007669"/>
    <property type="project" value="UniProtKB-SubCell"/>
</dbReference>
<dbReference type="PANTHER" id="PTHR34979">
    <property type="entry name" value="INNER MEMBRANE PROTEIN YGAZ"/>
    <property type="match status" value="1"/>
</dbReference>
<evidence type="ECO:0000256" key="6">
    <source>
        <dbReference type="ARBA" id="ARBA00022989"/>
    </source>
</evidence>
<keyword evidence="3" id="KW-0813">Transport</keyword>
<evidence type="ECO:0000256" key="2">
    <source>
        <dbReference type="ARBA" id="ARBA00010735"/>
    </source>
</evidence>
<feature type="transmembrane region" description="Helical" evidence="8">
    <location>
        <begin position="211"/>
        <end position="229"/>
    </location>
</feature>
<keyword evidence="10" id="KW-1185">Reference proteome</keyword>
<dbReference type="RefSeq" id="WP_073235454.1">
    <property type="nucleotide sequence ID" value="NZ_FQUY01000002.1"/>
</dbReference>
<dbReference type="AlphaFoldDB" id="A0A1M4U5S2"/>
<sequence>MVRSEIRSELKEGIQAALPVVFGYFPIGMAFGVLAVQSGMTTFEIFLMSLLVYAGSAQFIAAGLLAAQASIGTIVLTTFLVNSRHLLMTASLAPYVRNINAKLLSLLSFWVTDETYAISMGAVVKQQKSKWYFWGLFITSHLAWLSSTVLGSVMGNFIPEPQRFGLDFALPAMFIALLVLQVRHKKAIAVIVISAALSIGIKLNLAGSWNIILATVISATIGVLIDKWMEKSSQSLSA</sequence>
<dbReference type="GO" id="GO:1903785">
    <property type="term" value="P:L-valine transmembrane transport"/>
    <property type="evidence" value="ECO:0007669"/>
    <property type="project" value="TreeGrafter"/>
</dbReference>
<comment type="subcellular location">
    <subcellularLocation>
        <location evidence="1">Cell membrane</location>
        <topology evidence="1">Multi-pass membrane protein</topology>
    </subcellularLocation>
</comment>
<dbReference type="Proteomes" id="UP000184148">
    <property type="component" value="Unassembled WGS sequence"/>
</dbReference>
<name>A0A1M4U5S2_9FIRM</name>
<feature type="transmembrane region" description="Helical" evidence="8">
    <location>
        <begin position="21"/>
        <end position="53"/>
    </location>
</feature>
<evidence type="ECO:0000313" key="9">
    <source>
        <dbReference type="EMBL" id="SHE52035.1"/>
    </source>
</evidence>
<proteinExistence type="inferred from homology"/>
<evidence type="ECO:0000256" key="8">
    <source>
        <dbReference type="SAM" id="Phobius"/>
    </source>
</evidence>
<feature type="transmembrane region" description="Helical" evidence="8">
    <location>
        <begin position="131"/>
        <end position="158"/>
    </location>
</feature>
<protein>
    <submittedName>
        <fullName evidence="9">4-azaleucine resistance probable transporter AzlC</fullName>
    </submittedName>
</protein>
<keyword evidence="5 8" id="KW-0812">Transmembrane</keyword>
<keyword evidence="4" id="KW-1003">Cell membrane</keyword>
<evidence type="ECO:0000256" key="5">
    <source>
        <dbReference type="ARBA" id="ARBA00022692"/>
    </source>
</evidence>
<gene>
    <name evidence="9" type="ORF">SAMN02745133_00591</name>
</gene>
<keyword evidence="6 8" id="KW-1133">Transmembrane helix</keyword>